<gene>
    <name evidence="11" type="ORF">APZ18_11145</name>
</gene>
<feature type="domain" description="Ammonium transporter AmtB-like" evidence="10">
    <location>
        <begin position="7"/>
        <end position="405"/>
    </location>
</feature>
<evidence type="ECO:0000256" key="5">
    <source>
        <dbReference type="ARBA" id="ARBA00022989"/>
    </source>
</evidence>
<evidence type="ECO:0000256" key="2">
    <source>
        <dbReference type="ARBA" id="ARBA00005887"/>
    </source>
</evidence>
<feature type="transmembrane region" description="Helical" evidence="9">
    <location>
        <begin position="226"/>
        <end position="247"/>
    </location>
</feature>
<evidence type="ECO:0000256" key="3">
    <source>
        <dbReference type="ARBA" id="ARBA00022448"/>
    </source>
</evidence>
<keyword evidence="7 9" id="KW-0924">Ammonia transport</keyword>
<dbReference type="NCBIfam" id="TIGR00836">
    <property type="entry name" value="amt"/>
    <property type="match status" value="1"/>
</dbReference>
<evidence type="ECO:0000259" key="10">
    <source>
        <dbReference type="Pfam" id="PF00909"/>
    </source>
</evidence>
<dbReference type="PANTHER" id="PTHR43029">
    <property type="entry name" value="AMMONIUM TRANSPORTER MEP2"/>
    <property type="match status" value="1"/>
</dbReference>
<keyword evidence="6 9" id="KW-0472">Membrane</keyword>
<dbReference type="GO" id="GO:0005886">
    <property type="term" value="C:plasma membrane"/>
    <property type="evidence" value="ECO:0007669"/>
    <property type="project" value="UniProtKB-SubCell"/>
</dbReference>
<dbReference type="Proteomes" id="UP000050833">
    <property type="component" value="Unassembled WGS sequence"/>
</dbReference>
<feature type="transmembrane region" description="Helical" evidence="9">
    <location>
        <begin position="313"/>
        <end position="332"/>
    </location>
</feature>
<organism evidence="11 12">
    <name type="scientific">Butyribacter intestini</name>
    <dbReference type="NCBI Taxonomy" id="1703332"/>
    <lineage>
        <taxon>Bacteria</taxon>
        <taxon>Bacillati</taxon>
        <taxon>Bacillota</taxon>
        <taxon>Clostridia</taxon>
        <taxon>Lachnospirales</taxon>
        <taxon>Lachnospiraceae</taxon>
        <taxon>Butyribacter</taxon>
    </lineage>
</organism>
<comment type="subcellular location">
    <subcellularLocation>
        <location evidence="9">Cell membrane</location>
        <topology evidence="9">Multi-pass membrane protein</topology>
    </subcellularLocation>
    <subcellularLocation>
        <location evidence="1">Membrane</location>
        <topology evidence="1">Multi-pass membrane protein</topology>
    </subcellularLocation>
</comment>
<keyword evidence="12" id="KW-1185">Reference proteome</keyword>
<dbReference type="InterPro" id="IPR029020">
    <property type="entry name" value="Ammonium/urea_transptr"/>
</dbReference>
<dbReference type="InterPro" id="IPR024041">
    <property type="entry name" value="NH4_transpt_AmtB-like_dom"/>
</dbReference>
<feature type="transmembrane region" description="Helical" evidence="9">
    <location>
        <begin position="280"/>
        <end position="301"/>
    </location>
</feature>
<feature type="transmembrane region" description="Helical" evidence="9">
    <location>
        <begin position="39"/>
        <end position="57"/>
    </location>
</feature>
<dbReference type="RefSeq" id="WP_055944953.1">
    <property type="nucleotide sequence ID" value="NZ_JAQDCV010000005.1"/>
</dbReference>
<comment type="similarity">
    <text evidence="2 9">Belongs to the ammonia transporter channel (TC 1.A.11.2) family.</text>
</comment>
<dbReference type="EMBL" id="LLKB01000005">
    <property type="protein sequence ID" value="KQC85242.1"/>
    <property type="molecule type" value="Genomic_DNA"/>
</dbReference>
<keyword evidence="5 9" id="KW-1133">Transmembrane helix</keyword>
<dbReference type="Gene3D" id="1.10.3430.10">
    <property type="entry name" value="Ammonium transporter AmtB like domains"/>
    <property type="match status" value="1"/>
</dbReference>
<dbReference type="PROSITE" id="PS01219">
    <property type="entry name" value="AMMONIUM_TRANSP"/>
    <property type="match status" value="1"/>
</dbReference>
<comment type="caution">
    <text evidence="11">The sequence shown here is derived from an EMBL/GenBank/DDBJ whole genome shotgun (WGS) entry which is preliminary data.</text>
</comment>
<name>A0AAW3JRU0_9FIRM</name>
<dbReference type="AlphaFoldDB" id="A0AAW3JRU0"/>
<feature type="transmembrane region" description="Helical" evidence="9">
    <location>
        <begin position="352"/>
        <end position="381"/>
    </location>
</feature>
<dbReference type="InterPro" id="IPR018047">
    <property type="entry name" value="Ammonium_transpt_CS"/>
</dbReference>
<accession>A0AAW3JRU0</accession>
<dbReference type="SUPFAM" id="SSF111352">
    <property type="entry name" value="Ammonium transporter"/>
    <property type="match status" value="1"/>
</dbReference>
<dbReference type="PANTHER" id="PTHR43029:SF10">
    <property type="entry name" value="AMMONIUM TRANSPORTER MEP2"/>
    <property type="match status" value="1"/>
</dbReference>
<evidence type="ECO:0000256" key="7">
    <source>
        <dbReference type="ARBA" id="ARBA00023177"/>
    </source>
</evidence>
<evidence type="ECO:0000313" key="11">
    <source>
        <dbReference type="EMBL" id="KQC85242.1"/>
    </source>
</evidence>
<evidence type="ECO:0000256" key="9">
    <source>
        <dbReference type="RuleBase" id="RU362002"/>
    </source>
</evidence>
<keyword evidence="4 9" id="KW-0812">Transmembrane</keyword>
<feature type="transmembrane region" description="Helical" evidence="9">
    <location>
        <begin position="93"/>
        <end position="113"/>
    </location>
</feature>
<reference evidence="11 12" key="1">
    <citation type="submission" date="2015-10" db="EMBL/GenBank/DDBJ databases">
        <title>Butyribacter intestini gen. nov., sp. nov., a butyric acid-producing bacterium of the family Lachnospiraceae isolated from the human faeces.</title>
        <authorList>
            <person name="Zou Y."/>
            <person name="Xue W."/>
            <person name="Luo G."/>
            <person name="Lv M."/>
        </authorList>
    </citation>
    <scope>NUCLEOTIDE SEQUENCE [LARGE SCALE GENOMIC DNA]</scope>
    <source>
        <strain evidence="11 12">TF01-11</strain>
    </source>
</reference>
<feature type="transmembrane region" description="Helical" evidence="9">
    <location>
        <begin position="256"/>
        <end position="274"/>
    </location>
</feature>
<feature type="transmembrane region" description="Helical" evidence="9">
    <location>
        <begin position="6"/>
        <end position="27"/>
    </location>
</feature>
<evidence type="ECO:0000256" key="1">
    <source>
        <dbReference type="ARBA" id="ARBA00004141"/>
    </source>
</evidence>
<evidence type="ECO:0000256" key="4">
    <source>
        <dbReference type="ARBA" id="ARBA00022692"/>
    </source>
</evidence>
<evidence type="ECO:0000256" key="6">
    <source>
        <dbReference type="ARBA" id="ARBA00023136"/>
    </source>
</evidence>
<dbReference type="GO" id="GO:0008519">
    <property type="term" value="F:ammonium channel activity"/>
    <property type="evidence" value="ECO:0007669"/>
    <property type="project" value="InterPro"/>
</dbReference>
<keyword evidence="3 9" id="KW-0813">Transport</keyword>
<protein>
    <recommendedName>
        <fullName evidence="8 9">Ammonium transporter</fullName>
    </recommendedName>
</protein>
<evidence type="ECO:0000256" key="8">
    <source>
        <dbReference type="ARBA" id="ARBA00050025"/>
    </source>
</evidence>
<dbReference type="InterPro" id="IPR001905">
    <property type="entry name" value="Ammonium_transpt"/>
</dbReference>
<sequence length="413" mass="43847">MNSGDTAFMLISTAFVFFMTPGLAFFYGGLVRRKNVCNTMMACVSIMGLSVVMWALFGYSLAFGGNHGGIIGDLRWIGLSNVGMKPGPYADTIPHLVFCAFQMMFAMITPALITGSLVGRMKFKALFLFVAIWSVIVYYPMAHMVWGEGGLLAAIGSVDFAGGDVVHISSGVSALVLAIILGKRRGYEVTTYRIHNIPFVVLGASLLWFGWFGFNAGSSLKADGLAAHAFMTSGISAASALLSWMLIDTLISKKTTLVGASTGLVVGLVAITPGAGFVPIWASFIIGALVSPICYFGVSLIKKKLKIDDALDAFGCHGIGGIWGGIATGIFTQKSINSTAKWDGLIFGDYHLFAAQIVGILVTAAVAVVGTLICVAIVRLFTTLRVDKREEQLGLDISQHGESAYPSFNGLDQ</sequence>
<feature type="transmembrane region" description="Helical" evidence="9">
    <location>
        <begin position="125"/>
        <end position="145"/>
    </location>
</feature>
<dbReference type="Pfam" id="PF00909">
    <property type="entry name" value="Ammonium_transp"/>
    <property type="match status" value="1"/>
</dbReference>
<feature type="transmembrane region" description="Helical" evidence="9">
    <location>
        <begin position="194"/>
        <end position="214"/>
    </location>
</feature>
<evidence type="ECO:0000313" key="12">
    <source>
        <dbReference type="Proteomes" id="UP000050833"/>
    </source>
</evidence>
<feature type="transmembrane region" description="Helical" evidence="9">
    <location>
        <begin position="165"/>
        <end position="182"/>
    </location>
</feature>
<proteinExistence type="inferred from homology"/>